<evidence type="ECO:0000256" key="2">
    <source>
        <dbReference type="ARBA" id="ARBA00023002"/>
    </source>
</evidence>
<dbReference type="SUPFAM" id="SSF51395">
    <property type="entry name" value="FMN-linked oxidoreductases"/>
    <property type="match status" value="1"/>
</dbReference>
<protein>
    <submittedName>
        <fullName evidence="4">Oxidoreductase</fullName>
    </submittedName>
</protein>
<dbReference type="GO" id="GO:0010181">
    <property type="term" value="F:FMN binding"/>
    <property type="evidence" value="ECO:0007669"/>
    <property type="project" value="InterPro"/>
</dbReference>
<feature type="domain" description="NADH:flavin oxidoreductase/NADH oxidase N-terminal" evidence="3">
    <location>
        <begin position="12"/>
        <end position="335"/>
    </location>
</feature>
<organism evidence="4 5">
    <name type="scientific">Phaeobacter gallaeciensis</name>
    <dbReference type="NCBI Taxonomy" id="60890"/>
    <lineage>
        <taxon>Bacteria</taxon>
        <taxon>Pseudomonadati</taxon>
        <taxon>Pseudomonadota</taxon>
        <taxon>Alphaproteobacteria</taxon>
        <taxon>Rhodobacterales</taxon>
        <taxon>Roseobacteraceae</taxon>
        <taxon>Phaeobacter</taxon>
    </lineage>
</organism>
<dbReference type="Proteomes" id="UP000252706">
    <property type="component" value="Unassembled WGS sequence"/>
</dbReference>
<dbReference type="GO" id="GO:0016491">
    <property type="term" value="F:oxidoreductase activity"/>
    <property type="evidence" value="ECO:0007669"/>
    <property type="project" value="UniProtKB-KW"/>
</dbReference>
<dbReference type="InterPro" id="IPR013785">
    <property type="entry name" value="Aldolase_TIM"/>
</dbReference>
<name>A0A366X7X2_9RHOB</name>
<gene>
    <name evidence="4" type="ORF">DS909_04535</name>
</gene>
<evidence type="ECO:0000259" key="3">
    <source>
        <dbReference type="Pfam" id="PF00724"/>
    </source>
</evidence>
<dbReference type="PANTHER" id="PTHR43656">
    <property type="entry name" value="BINDING OXIDOREDUCTASE, PUTATIVE (AFU_ORTHOLOGUE AFUA_2G08260)-RELATED"/>
    <property type="match status" value="1"/>
</dbReference>
<dbReference type="RefSeq" id="WP_113822266.1">
    <property type="nucleotide sequence ID" value="NZ_QOCE01000012.1"/>
</dbReference>
<dbReference type="AlphaFoldDB" id="A0A366X7X2"/>
<proteinExistence type="predicted"/>
<dbReference type="InterPro" id="IPR051799">
    <property type="entry name" value="NADH_flavin_oxidoreductase"/>
</dbReference>
<keyword evidence="2" id="KW-0560">Oxidoreductase</keyword>
<dbReference type="EMBL" id="QOCE01000012">
    <property type="protein sequence ID" value="RBW59911.1"/>
    <property type="molecule type" value="Genomic_DNA"/>
</dbReference>
<sequence length="413" mass="44491">MISQTLTLPNGRTLKNRIVKSAMSEALADDHNNPSQGQIDLFRRWSAGGAAMLITGNTPVDRWHLEHAGNFVLDPLSDLDQVARLTEAAKCGGAIVLAQLAHAGRQTPQAVNPMPTSISTEEMDLAGYGTPQQATNADLEAVVEKFSRSAQLAQEAGFDGVQIHGAHGYLLSSALSPRINTRHDQWGGPLENRARLLLSVVRAVRMAVNPEFIVAVKLNSSDFQKGGFSHEESVLVAQMLEAEGVDFIEISGGTFETPTAYQHASQKESTKAREGYFLEYAKAIKAAISIPLMVTGGFRSAEVMNGALERAETDLIGMGRPFIIDPEFPTKLLSGALEMAPAVERGFPPASELPRGAVLNWFCEQLSLLGRMGDTNLELSVEDGHERYLAFIQAATGALLSARTETGLQRPGS</sequence>
<dbReference type="Gene3D" id="3.20.20.70">
    <property type="entry name" value="Aldolase class I"/>
    <property type="match status" value="1"/>
</dbReference>
<evidence type="ECO:0000313" key="4">
    <source>
        <dbReference type="EMBL" id="RBW59911.1"/>
    </source>
</evidence>
<dbReference type="CDD" id="cd04733">
    <property type="entry name" value="OYE_like_2_FMN"/>
    <property type="match status" value="1"/>
</dbReference>
<dbReference type="Pfam" id="PF00724">
    <property type="entry name" value="Oxidored_FMN"/>
    <property type="match status" value="1"/>
</dbReference>
<dbReference type="InterPro" id="IPR001155">
    <property type="entry name" value="OxRdtase_FMN_N"/>
</dbReference>
<dbReference type="OrthoDB" id="9784632at2"/>
<dbReference type="PANTHER" id="PTHR43656:SF2">
    <property type="entry name" value="BINDING OXIDOREDUCTASE, PUTATIVE (AFU_ORTHOLOGUE AFUA_2G08260)-RELATED"/>
    <property type="match status" value="1"/>
</dbReference>
<accession>A0A366X7X2</accession>
<comment type="caution">
    <text evidence="4">The sequence shown here is derived from an EMBL/GenBank/DDBJ whole genome shotgun (WGS) entry which is preliminary data.</text>
</comment>
<evidence type="ECO:0000256" key="1">
    <source>
        <dbReference type="ARBA" id="ARBA00022630"/>
    </source>
</evidence>
<reference evidence="4 5" key="1">
    <citation type="submission" date="2018-07" db="EMBL/GenBank/DDBJ databases">
        <title>Modular assembly of carbohydrate-degrading microbial communities in the ocean.</title>
        <authorList>
            <person name="Enke T.N."/>
            <person name="Datta M.S."/>
            <person name="Schwartzman J.A."/>
            <person name="Cermak N."/>
            <person name="Schmitz D.A."/>
            <person name="Barrere J."/>
            <person name="Cordero O.X."/>
        </authorList>
    </citation>
    <scope>NUCLEOTIDE SEQUENCE [LARGE SCALE GENOMIC DNA]</scope>
    <source>
        <strain evidence="4 5">C3M10</strain>
    </source>
</reference>
<evidence type="ECO:0000313" key="5">
    <source>
        <dbReference type="Proteomes" id="UP000252706"/>
    </source>
</evidence>
<keyword evidence="1" id="KW-0285">Flavoprotein</keyword>